<feature type="domain" description="CARD" evidence="3">
    <location>
        <begin position="251"/>
        <end position="342"/>
    </location>
</feature>
<sequence length="348" mass="39049">MNAAADIIACNRGDLLSINHDAVLIDLLKRGIVEYHEYYRVVEQTPKEKMSFLQEVLPMRGDNAFPAFIQALRENHYAVLANRLNEEWKGRRSEGHGASSGEGGRDVGPNEMPRATDVTPGAQSGSTASHRTEAQPTRFPSSSQDATTNLIARASQNSESRDLNVERPGASEPNRKRAFIGYLKQFQQQFQSRKDLMVASIAVLFAIGVFLLVSKVSLASVPPINTVDHSGAASNTGHSGEKAPSRIQINEELETWDLIRANRRKLRDYYNLDFEELLLSLSEKKVFTAPEEKQIRSKENQKLFDELFEILVHKNPKKFIPVFLDTLAEIGRKDVRDFLLSQLDKISA</sequence>
<dbReference type="InterPro" id="IPR011029">
    <property type="entry name" value="DEATH-like_dom_sf"/>
</dbReference>
<dbReference type="GO" id="GO:0042981">
    <property type="term" value="P:regulation of apoptotic process"/>
    <property type="evidence" value="ECO:0007669"/>
    <property type="project" value="InterPro"/>
</dbReference>
<name>A0A7R9A167_9CRUS</name>
<keyword evidence="5" id="KW-1185">Reference proteome</keyword>
<keyword evidence="2" id="KW-1133">Transmembrane helix</keyword>
<feature type="region of interest" description="Disordered" evidence="1">
    <location>
        <begin position="90"/>
        <end position="146"/>
    </location>
</feature>
<dbReference type="EMBL" id="CAJPEV010000237">
    <property type="protein sequence ID" value="CAG0882797.1"/>
    <property type="molecule type" value="Genomic_DNA"/>
</dbReference>
<accession>A0A7R9A167</accession>
<dbReference type="SUPFAM" id="SSF47986">
    <property type="entry name" value="DEATH domain"/>
    <property type="match status" value="2"/>
</dbReference>
<gene>
    <name evidence="4" type="ORF">DSTB1V02_LOCUS2210</name>
</gene>
<keyword evidence="2" id="KW-0812">Transmembrane</keyword>
<dbReference type="Gene3D" id="1.10.533.10">
    <property type="entry name" value="Death Domain, Fas"/>
    <property type="match status" value="2"/>
</dbReference>
<feature type="region of interest" description="Disordered" evidence="1">
    <location>
        <begin position="153"/>
        <end position="172"/>
    </location>
</feature>
<dbReference type="Proteomes" id="UP000677054">
    <property type="component" value="Unassembled WGS sequence"/>
</dbReference>
<dbReference type="EMBL" id="LR899754">
    <property type="protein sequence ID" value="CAD7242239.1"/>
    <property type="molecule type" value="Genomic_DNA"/>
</dbReference>
<evidence type="ECO:0000259" key="3">
    <source>
        <dbReference type="PROSITE" id="PS50209"/>
    </source>
</evidence>
<protein>
    <recommendedName>
        <fullName evidence="3">CARD domain-containing protein</fullName>
    </recommendedName>
</protein>
<evidence type="ECO:0000313" key="4">
    <source>
        <dbReference type="EMBL" id="CAD7242239.1"/>
    </source>
</evidence>
<reference evidence="4" key="1">
    <citation type="submission" date="2020-11" db="EMBL/GenBank/DDBJ databases">
        <authorList>
            <person name="Tran Van P."/>
        </authorList>
    </citation>
    <scope>NUCLEOTIDE SEQUENCE</scope>
</reference>
<organism evidence="4">
    <name type="scientific">Darwinula stevensoni</name>
    <dbReference type="NCBI Taxonomy" id="69355"/>
    <lineage>
        <taxon>Eukaryota</taxon>
        <taxon>Metazoa</taxon>
        <taxon>Ecdysozoa</taxon>
        <taxon>Arthropoda</taxon>
        <taxon>Crustacea</taxon>
        <taxon>Oligostraca</taxon>
        <taxon>Ostracoda</taxon>
        <taxon>Podocopa</taxon>
        <taxon>Podocopida</taxon>
        <taxon>Darwinulocopina</taxon>
        <taxon>Darwinuloidea</taxon>
        <taxon>Darwinulidae</taxon>
        <taxon>Darwinula</taxon>
    </lineage>
</organism>
<dbReference type="AlphaFoldDB" id="A0A7R9A167"/>
<dbReference type="CDD" id="cd01671">
    <property type="entry name" value="CARD"/>
    <property type="match status" value="2"/>
</dbReference>
<dbReference type="InterPro" id="IPR001315">
    <property type="entry name" value="CARD"/>
</dbReference>
<evidence type="ECO:0000313" key="5">
    <source>
        <dbReference type="Proteomes" id="UP000677054"/>
    </source>
</evidence>
<evidence type="ECO:0000256" key="1">
    <source>
        <dbReference type="SAM" id="MobiDB-lite"/>
    </source>
</evidence>
<keyword evidence="2" id="KW-0472">Membrane</keyword>
<feature type="transmembrane region" description="Helical" evidence="2">
    <location>
        <begin position="196"/>
        <end position="213"/>
    </location>
</feature>
<feature type="domain" description="CARD" evidence="3">
    <location>
        <begin position="16"/>
        <end position="87"/>
    </location>
</feature>
<feature type="compositionally biased region" description="Polar residues" evidence="1">
    <location>
        <begin position="121"/>
        <end position="146"/>
    </location>
</feature>
<dbReference type="PROSITE" id="PS50209">
    <property type="entry name" value="CARD"/>
    <property type="match status" value="2"/>
</dbReference>
<proteinExistence type="predicted"/>
<evidence type="ECO:0000256" key="2">
    <source>
        <dbReference type="SAM" id="Phobius"/>
    </source>
</evidence>